<evidence type="ECO:0000256" key="1">
    <source>
        <dbReference type="ARBA" id="ARBA00009018"/>
    </source>
</evidence>
<dbReference type="GO" id="GO:0005524">
    <property type="term" value="F:ATP binding"/>
    <property type="evidence" value="ECO:0007669"/>
    <property type="project" value="UniProtKB-UniRule"/>
</dbReference>
<evidence type="ECO:0000256" key="4">
    <source>
        <dbReference type="ARBA" id="ARBA00022993"/>
    </source>
</evidence>
<dbReference type="Pfam" id="PF01121">
    <property type="entry name" value="CoaE"/>
    <property type="match status" value="1"/>
</dbReference>
<comment type="catalytic activity">
    <reaction evidence="5">
        <text>3'-dephospho-CoA + ATP = ADP + CoA + H(+)</text>
        <dbReference type="Rhea" id="RHEA:18245"/>
        <dbReference type="ChEBI" id="CHEBI:15378"/>
        <dbReference type="ChEBI" id="CHEBI:30616"/>
        <dbReference type="ChEBI" id="CHEBI:57287"/>
        <dbReference type="ChEBI" id="CHEBI:57328"/>
        <dbReference type="ChEBI" id="CHEBI:456216"/>
        <dbReference type="EC" id="2.7.1.24"/>
    </reaction>
</comment>
<gene>
    <name evidence="5 7" type="primary">coaE</name>
    <name evidence="7" type="ORF">OM074_13235</name>
</gene>
<dbReference type="HAMAP" id="MF_00376">
    <property type="entry name" value="Dephospho_CoA_kinase"/>
    <property type="match status" value="1"/>
</dbReference>
<dbReference type="SUPFAM" id="SSF52540">
    <property type="entry name" value="P-loop containing nucleoside triphosphate hydrolases"/>
    <property type="match status" value="1"/>
</dbReference>
<keyword evidence="4 5" id="KW-0173">Coenzyme A biosynthesis</keyword>
<comment type="function">
    <text evidence="5">Catalyzes the phosphorylation of the 3'-hydroxyl group of dephosphocoenzyme A to form coenzyme A.</text>
</comment>
<evidence type="ECO:0000313" key="8">
    <source>
        <dbReference type="Proteomes" id="UP001207408"/>
    </source>
</evidence>
<dbReference type="RefSeq" id="WP_301200171.1">
    <property type="nucleotide sequence ID" value="NZ_JAPDPI010000026.1"/>
</dbReference>
<dbReference type="AlphaFoldDB" id="A0AAE3MEY8"/>
<evidence type="ECO:0000256" key="6">
    <source>
        <dbReference type="NCBIfam" id="TIGR00152"/>
    </source>
</evidence>
<dbReference type="Gene3D" id="3.40.50.300">
    <property type="entry name" value="P-loop containing nucleotide triphosphate hydrolases"/>
    <property type="match status" value="1"/>
</dbReference>
<comment type="subcellular location">
    <subcellularLocation>
        <location evidence="5">Cytoplasm</location>
    </subcellularLocation>
</comment>
<dbReference type="CDD" id="cd02022">
    <property type="entry name" value="DPCK"/>
    <property type="match status" value="1"/>
</dbReference>
<dbReference type="PANTHER" id="PTHR10695">
    <property type="entry name" value="DEPHOSPHO-COA KINASE-RELATED"/>
    <property type="match status" value="1"/>
</dbReference>
<dbReference type="PANTHER" id="PTHR10695:SF46">
    <property type="entry name" value="BIFUNCTIONAL COENZYME A SYNTHASE-RELATED"/>
    <property type="match status" value="1"/>
</dbReference>
<keyword evidence="8" id="KW-1185">Reference proteome</keyword>
<dbReference type="GO" id="GO:0005737">
    <property type="term" value="C:cytoplasm"/>
    <property type="evidence" value="ECO:0007669"/>
    <property type="project" value="UniProtKB-SubCell"/>
</dbReference>
<name>A0AAE3MEY8_9BACT</name>
<sequence length="196" mass="22162">MISIGITGGIGSGKSTVCKIFETLGVPVYYADARSRMLTDSHPQIISGVKSLFGGQIYTQGKLDRKRVGEVVFKNKNLLNELNRIIHPVVAEDYIHWSRQHFDKPYVLKEAAILFESGAYKQVDKIVTVSAPRELKIMRVMQRDGVTREDVMSRMNNQWDDEQKVAKSDYVIYCNDTDLVVTQVLGLHEKLINSKG</sequence>
<keyword evidence="5 7" id="KW-0418">Kinase</keyword>
<feature type="binding site" evidence="5">
    <location>
        <begin position="11"/>
        <end position="16"/>
    </location>
    <ligand>
        <name>ATP</name>
        <dbReference type="ChEBI" id="CHEBI:30616"/>
    </ligand>
</feature>
<keyword evidence="3 5" id="KW-0067">ATP-binding</keyword>
<keyword evidence="5 7" id="KW-0808">Transferase</keyword>
<organism evidence="7 8">
    <name type="scientific">Plebeiibacterium marinum</name>
    <dbReference type="NCBI Taxonomy" id="2992111"/>
    <lineage>
        <taxon>Bacteria</taxon>
        <taxon>Pseudomonadati</taxon>
        <taxon>Bacteroidota</taxon>
        <taxon>Bacteroidia</taxon>
        <taxon>Marinilabiliales</taxon>
        <taxon>Marinilabiliaceae</taxon>
        <taxon>Plebeiibacterium</taxon>
    </lineage>
</organism>
<reference evidence="7" key="1">
    <citation type="submission" date="2022-10" db="EMBL/GenBank/DDBJ databases">
        <authorList>
            <person name="Yu W.X."/>
        </authorList>
    </citation>
    <scope>NUCLEOTIDE SEQUENCE</scope>
    <source>
        <strain evidence="7">D04</strain>
    </source>
</reference>
<protein>
    <recommendedName>
        <fullName evidence="5 6">Dephospho-CoA kinase</fullName>
        <ecNumber evidence="5 6">2.7.1.24</ecNumber>
    </recommendedName>
    <alternativeName>
        <fullName evidence="5">Dephosphocoenzyme A kinase</fullName>
    </alternativeName>
</protein>
<dbReference type="EMBL" id="JAPDPI010000026">
    <property type="protein sequence ID" value="MCW3806593.1"/>
    <property type="molecule type" value="Genomic_DNA"/>
</dbReference>
<evidence type="ECO:0000313" key="7">
    <source>
        <dbReference type="EMBL" id="MCW3806593.1"/>
    </source>
</evidence>
<evidence type="ECO:0000256" key="2">
    <source>
        <dbReference type="ARBA" id="ARBA00022741"/>
    </source>
</evidence>
<comment type="caution">
    <text evidence="7">The sequence shown here is derived from an EMBL/GenBank/DDBJ whole genome shotgun (WGS) entry which is preliminary data.</text>
</comment>
<accession>A0AAE3MEY8</accession>
<dbReference type="GO" id="GO:0004140">
    <property type="term" value="F:dephospho-CoA kinase activity"/>
    <property type="evidence" value="ECO:0007669"/>
    <property type="project" value="UniProtKB-UniRule"/>
</dbReference>
<keyword evidence="5" id="KW-0963">Cytoplasm</keyword>
<comment type="pathway">
    <text evidence="5">Cofactor biosynthesis; coenzyme A biosynthesis; CoA from (R)-pantothenate: step 5/5.</text>
</comment>
<keyword evidence="2 5" id="KW-0547">Nucleotide-binding</keyword>
<evidence type="ECO:0000256" key="3">
    <source>
        <dbReference type="ARBA" id="ARBA00022840"/>
    </source>
</evidence>
<dbReference type="InterPro" id="IPR027417">
    <property type="entry name" value="P-loop_NTPase"/>
</dbReference>
<comment type="similarity">
    <text evidence="1 5">Belongs to the CoaE family.</text>
</comment>
<dbReference type="NCBIfam" id="TIGR00152">
    <property type="entry name" value="dephospho-CoA kinase"/>
    <property type="match status" value="1"/>
</dbReference>
<proteinExistence type="inferred from homology"/>
<dbReference type="GO" id="GO:0015937">
    <property type="term" value="P:coenzyme A biosynthetic process"/>
    <property type="evidence" value="ECO:0007669"/>
    <property type="project" value="UniProtKB-UniRule"/>
</dbReference>
<dbReference type="PROSITE" id="PS51219">
    <property type="entry name" value="DPCK"/>
    <property type="match status" value="1"/>
</dbReference>
<dbReference type="EC" id="2.7.1.24" evidence="5 6"/>
<evidence type="ECO:0000256" key="5">
    <source>
        <dbReference type="HAMAP-Rule" id="MF_00376"/>
    </source>
</evidence>
<dbReference type="InterPro" id="IPR001977">
    <property type="entry name" value="Depp_CoAkinase"/>
</dbReference>
<dbReference type="Proteomes" id="UP001207408">
    <property type="component" value="Unassembled WGS sequence"/>
</dbReference>